<comment type="caution">
    <text evidence="2">The sequence shown here is derived from an EMBL/GenBank/DDBJ whole genome shotgun (WGS) entry which is preliminary data.</text>
</comment>
<proteinExistence type="predicted"/>
<reference evidence="2 3" key="1">
    <citation type="submission" date="2009-07" db="EMBL/GenBank/DDBJ databases">
        <authorList>
            <person name="Madupu R."/>
            <person name="Sebastian Y."/>
            <person name="Durkin A.S."/>
            <person name="Torralba M."/>
            <person name="Methe B."/>
            <person name="Sutton G.G."/>
            <person name="Strausberg R.L."/>
            <person name="Nelson K.E."/>
        </authorList>
    </citation>
    <scope>NUCLEOTIDE SEQUENCE [LARGE SCALE GENOMIC DNA]</scope>
    <source>
        <strain evidence="2 3">ATCC 35580</strain>
    </source>
</reference>
<evidence type="ECO:0000313" key="2">
    <source>
        <dbReference type="EMBL" id="EEV21227.1"/>
    </source>
</evidence>
<sequence length="52" mass="5839">MPSTKMVWIPVTQGGAPNTPLVKVGDTVVRGQKMRKRTSLCLRRYMLRSPVP</sequence>
<name>C8PN84_9SPIR</name>
<dbReference type="EMBL" id="ACYH01000012">
    <property type="protein sequence ID" value="EEV21227.1"/>
    <property type="molecule type" value="Genomic_DNA"/>
</dbReference>
<evidence type="ECO:0000259" key="1">
    <source>
        <dbReference type="Pfam" id="PF13375"/>
    </source>
</evidence>
<organism evidence="2 3">
    <name type="scientific">Treponema vincentii ATCC 35580</name>
    <dbReference type="NCBI Taxonomy" id="596324"/>
    <lineage>
        <taxon>Bacteria</taxon>
        <taxon>Pseudomonadati</taxon>
        <taxon>Spirochaetota</taxon>
        <taxon>Spirochaetia</taxon>
        <taxon>Spirochaetales</taxon>
        <taxon>Treponemataceae</taxon>
        <taxon>Treponema</taxon>
    </lineage>
</organism>
<accession>C8PN84</accession>
<protein>
    <submittedName>
        <fullName evidence="2">Na(+)-translocating NADH-quinone reductase, A subunit family protein</fullName>
    </submittedName>
</protein>
<dbReference type="Pfam" id="PF13375">
    <property type="entry name" value="RnfC_N"/>
    <property type="match status" value="1"/>
</dbReference>
<dbReference type="Proteomes" id="UP000004509">
    <property type="component" value="Unassembled WGS sequence"/>
</dbReference>
<evidence type="ECO:0000313" key="3">
    <source>
        <dbReference type="Proteomes" id="UP000004509"/>
    </source>
</evidence>
<feature type="domain" description="RnfC Barrel sandwich hybrid" evidence="1">
    <location>
        <begin position="2"/>
        <end position="40"/>
    </location>
</feature>
<gene>
    <name evidence="2" type="ORF">TREVI0001_1590</name>
</gene>
<dbReference type="AlphaFoldDB" id="C8PN84"/>
<dbReference type="STRING" id="596324.TREVI0001_1590"/>
<dbReference type="InterPro" id="IPR026902">
    <property type="entry name" value="RnfC_N"/>
</dbReference>